<dbReference type="Pfam" id="PF13193">
    <property type="entry name" value="AMP-binding_C"/>
    <property type="match status" value="1"/>
</dbReference>
<accession>A0ABU8VD59</accession>
<dbReference type="InterPro" id="IPR045851">
    <property type="entry name" value="AMP-bd_C_sf"/>
</dbReference>
<evidence type="ECO:0000259" key="5">
    <source>
        <dbReference type="Pfam" id="PF00501"/>
    </source>
</evidence>
<evidence type="ECO:0000256" key="3">
    <source>
        <dbReference type="ARBA" id="ARBA00022741"/>
    </source>
</evidence>
<dbReference type="PROSITE" id="PS00455">
    <property type="entry name" value="AMP_BINDING"/>
    <property type="match status" value="1"/>
</dbReference>
<reference evidence="7 8" key="1">
    <citation type="submission" date="2024-03" db="EMBL/GenBank/DDBJ databases">
        <title>Novel species of the genus Variovorax.</title>
        <authorList>
            <person name="Liu Q."/>
            <person name="Xin Y.-H."/>
        </authorList>
    </citation>
    <scope>NUCLEOTIDE SEQUENCE [LARGE SCALE GENOMIC DNA]</scope>
    <source>
        <strain evidence="7 8">KACC 18899</strain>
    </source>
</reference>
<evidence type="ECO:0000313" key="7">
    <source>
        <dbReference type="EMBL" id="MEJ8810950.1"/>
    </source>
</evidence>
<dbReference type="NCBIfam" id="NF004808">
    <property type="entry name" value="PRK06155.1"/>
    <property type="match status" value="1"/>
</dbReference>
<dbReference type="EMBL" id="JBBKZU010000003">
    <property type="protein sequence ID" value="MEJ8810950.1"/>
    <property type="molecule type" value="Genomic_DNA"/>
</dbReference>
<organism evidence="7 8">
    <name type="scientific">Variovorax ureilyticus</name>
    <dbReference type="NCBI Taxonomy" id="1836198"/>
    <lineage>
        <taxon>Bacteria</taxon>
        <taxon>Pseudomonadati</taxon>
        <taxon>Pseudomonadota</taxon>
        <taxon>Betaproteobacteria</taxon>
        <taxon>Burkholderiales</taxon>
        <taxon>Comamonadaceae</taxon>
        <taxon>Variovorax</taxon>
    </lineage>
</organism>
<keyword evidence="8" id="KW-1185">Reference proteome</keyword>
<dbReference type="SUPFAM" id="SSF56801">
    <property type="entry name" value="Acetyl-CoA synthetase-like"/>
    <property type="match status" value="1"/>
</dbReference>
<dbReference type="Gene3D" id="3.40.50.12780">
    <property type="entry name" value="N-terminal domain of ligase-like"/>
    <property type="match status" value="1"/>
</dbReference>
<keyword evidence="3" id="KW-0547">Nucleotide-binding</keyword>
<protein>
    <submittedName>
        <fullName evidence="7">ATP-dependent acyl-CoA ligase</fullName>
    </submittedName>
</protein>
<sequence>MTSEARAIAPAQRTLPALLQRQAALFPGRRLLKIAGREWSHEDAATTAATRAGALMQAGVARGDRIALMCGNRIEFLEVFLGAGWMGAATVPVNTASMGPQIEYFLANSEAKLLVIEAEFLERLNTADLARTKLREIWVIGEVKTEWQAPSSVRASPYPEPSEPVLPAGVQPGEPIAILYTSGTTGPAKGVVCPHAQYFWWGVNSAEVLGVGAEDVLCTTLPLFHINALNTFAQAAVTGCEVVFESRFSASGFWPAMRASGATVVYLLGAMVPILLAQPEGGSERDHRVRVGLGPGVPAAAGKAFFERTGVRLLEGYGSTETNFVIATAPDSPRGGVMGWVRDGFQARVADDDDVEVAPGEAGELLLRADEPYAFASGYFNMPGKTVEAWRNLWFHTGDRVIREADGAFRFVDRIKDAIRRRGENISSFEVEQVLLSHPSVASCAVYPVSSELAEDEVMAALVVRADCRIDFAELASFCEARLPYFAVPRYIDLMDDLPRTENGKVQKYKLRERGVSGSTWDRRPAGRGR</sequence>
<feature type="domain" description="AMP-dependent synthetase/ligase" evidence="5">
    <location>
        <begin position="19"/>
        <end position="379"/>
    </location>
</feature>
<comment type="similarity">
    <text evidence="1">Belongs to the ATP-dependent AMP-binding enzyme family.</text>
</comment>
<dbReference type="Pfam" id="PF00501">
    <property type="entry name" value="AMP-binding"/>
    <property type="match status" value="1"/>
</dbReference>
<name>A0ABU8VD59_9BURK</name>
<dbReference type="GO" id="GO:0016874">
    <property type="term" value="F:ligase activity"/>
    <property type="evidence" value="ECO:0007669"/>
    <property type="project" value="UniProtKB-KW"/>
</dbReference>
<dbReference type="RefSeq" id="WP_340356271.1">
    <property type="nucleotide sequence ID" value="NZ_JBBKZU010000003.1"/>
</dbReference>
<evidence type="ECO:0000256" key="4">
    <source>
        <dbReference type="ARBA" id="ARBA00022840"/>
    </source>
</evidence>
<dbReference type="InterPro" id="IPR020845">
    <property type="entry name" value="AMP-binding_CS"/>
</dbReference>
<dbReference type="Gene3D" id="3.30.300.30">
    <property type="match status" value="1"/>
</dbReference>
<keyword evidence="2 7" id="KW-0436">Ligase</keyword>
<gene>
    <name evidence="7" type="ORF">WKW77_07700</name>
</gene>
<comment type="caution">
    <text evidence="7">The sequence shown here is derived from an EMBL/GenBank/DDBJ whole genome shotgun (WGS) entry which is preliminary data.</text>
</comment>
<dbReference type="Proteomes" id="UP001365846">
    <property type="component" value="Unassembled WGS sequence"/>
</dbReference>
<dbReference type="InterPro" id="IPR000873">
    <property type="entry name" value="AMP-dep_synth/lig_dom"/>
</dbReference>
<dbReference type="PANTHER" id="PTHR43107">
    <property type="entry name" value="LONG-CHAIN FATTY ACID TRANSPORT PROTEIN"/>
    <property type="match status" value="1"/>
</dbReference>
<evidence type="ECO:0000256" key="2">
    <source>
        <dbReference type="ARBA" id="ARBA00022598"/>
    </source>
</evidence>
<evidence type="ECO:0000256" key="1">
    <source>
        <dbReference type="ARBA" id="ARBA00006432"/>
    </source>
</evidence>
<proteinExistence type="inferred from homology"/>
<dbReference type="InterPro" id="IPR025110">
    <property type="entry name" value="AMP-bd_C"/>
</dbReference>
<dbReference type="PANTHER" id="PTHR43107:SF15">
    <property type="entry name" value="FATTY ACID TRANSPORT PROTEIN 3, ISOFORM A"/>
    <property type="match status" value="1"/>
</dbReference>
<evidence type="ECO:0000313" key="8">
    <source>
        <dbReference type="Proteomes" id="UP001365846"/>
    </source>
</evidence>
<dbReference type="InterPro" id="IPR042099">
    <property type="entry name" value="ANL_N_sf"/>
</dbReference>
<keyword evidence="4" id="KW-0067">ATP-binding</keyword>
<feature type="domain" description="AMP-binding enzyme C-terminal" evidence="6">
    <location>
        <begin position="430"/>
        <end position="505"/>
    </location>
</feature>
<evidence type="ECO:0000259" key="6">
    <source>
        <dbReference type="Pfam" id="PF13193"/>
    </source>
</evidence>